<evidence type="ECO:0000256" key="2">
    <source>
        <dbReference type="ARBA" id="ARBA00022475"/>
    </source>
</evidence>
<protein>
    <submittedName>
        <fullName evidence="7">Integral membrane protein</fullName>
    </submittedName>
</protein>
<dbReference type="InterPro" id="IPR019108">
    <property type="entry name" value="Caa3_assmbl_CtaG-rel"/>
</dbReference>
<sequence length="241" mass="24967">MTARSLAVGVLFFRPVIGVGPGPRRPGRLTRMPELFAGTPFHAFFAIALMRASTPMVGTFANPPASLGIDALSGQNAAGGIARAFSEIPSVPVLIALLLQWCGSESGRPDAKGRAADRDGDRELRAYHACPASLNTRGSRRGRCAQGRAPRVTAAAPGGGFSSAPFVRSRNRGTMEVDEPEEAVAMPGSADGSTKAMGVLTVGGLVAVTAYTVALGSNGWLWFGWVVLGLITLGMVASRST</sequence>
<evidence type="ECO:0000313" key="7">
    <source>
        <dbReference type="EMBL" id="EGX57257.1"/>
    </source>
</evidence>
<keyword evidence="2" id="KW-1003">Cell membrane</keyword>
<comment type="subcellular location">
    <subcellularLocation>
        <location evidence="1">Cell membrane</location>
        <topology evidence="1">Multi-pass membrane protein</topology>
    </subcellularLocation>
</comment>
<keyword evidence="4 6" id="KW-1133">Transmembrane helix</keyword>
<evidence type="ECO:0000256" key="1">
    <source>
        <dbReference type="ARBA" id="ARBA00004651"/>
    </source>
</evidence>
<feature type="transmembrane region" description="Helical" evidence="6">
    <location>
        <begin position="196"/>
        <end position="214"/>
    </location>
</feature>
<feature type="transmembrane region" description="Helical" evidence="6">
    <location>
        <begin position="220"/>
        <end position="238"/>
    </location>
</feature>
<keyword evidence="5 6" id="KW-0472">Membrane</keyword>
<keyword evidence="3 6" id="KW-0812">Transmembrane</keyword>
<evidence type="ECO:0000256" key="3">
    <source>
        <dbReference type="ARBA" id="ARBA00022692"/>
    </source>
</evidence>
<accession>G2GGW1</accession>
<gene>
    <name evidence="7" type="ORF">SZN_23726</name>
</gene>
<dbReference type="PATRIC" id="fig|700597.3.peg.4661"/>
<dbReference type="EMBL" id="AGBF01000100">
    <property type="protein sequence ID" value="EGX57257.1"/>
    <property type="molecule type" value="Genomic_DNA"/>
</dbReference>
<reference evidence="7 8" key="1">
    <citation type="submission" date="2011-08" db="EMBL/GenBank/DDBJ databases">
        <authorList>
            <person name="Lin Y."/>
            <person name="Hao X."/>
            <person name="Johnstone L."/>
            <person name="Miller S.J."/>
            <person name="Wei G."/>
            <person name="Rensing C."/>
        </authorList>
    </citation>
    <scope>NUCLEOTIDE SEQUENCE [LARGE SCALE GENOMIC DNA]</scope>
    <source>
        <strain evidence="7 8">K42</strain>
    </source>
</reference>
<proteinExistence type="predicted"/>
<dbReference type="Pfam" id="PF09678">
    <property type="entry name" value="Caa3_CtaG"/>
    <property type="match status" value="1"/>
</dbReference>
<evidence type="ECO:0000313" key="8">
    <source>
        <dbReference type="Proteomes" id="UP000004217"/>
    </source>
</evidence>
<dbReference type="OrthoDB" id="4331295at2"/>
<name>G2GGW1_9ACTN</name>
<dbReference type="AlphaFoldDB" id="G2GGW1"/>
<dbReference type="Proteomes" id="UP000004217">
    <property type="component" value="Unassembled WGS sequence"/>
</dbReference>
<evidence type="ECO:0000256" key="4">
    <source>
        <dbReference type="ARBA" id="ARBA00022989"/>
    </source>
</evidence>
<dbReference type="GO" id="GO:0005886">
    <property type="term" value="C:plasma membrane"/>
    <property type="evidence" value="ECO:0007669"/>
    <property type="project" value="UniProtKB-SubCell"/>
</dbReference>
<keyword evidence="8" id="KW-1185">Reference proteome</keyword>
<organism evidence="7 8">
    <name type="scientific">Streptomyces zinciresistens K42</name>
    <dbReference type="NCBI Taxonomy" id="700597"/>
    <lineage>
        <taxon>Bacteria</taxon>
        <taxon>Bacillati</taxon>
        <taxon>Actinomycetota</taxon>
        <taxon>Actinomycetes</taxon>
        <taxon>Kitasatosporales</taxon>
        <taxon>Streptomycetaceae</taxon>
        <taxon>Streptomyces</taxon>
    </lineage>
</organism>
<evidence type="ECO:0000256" key="5">
    <source>
        <dbReference type="ARBA" id="ARBA00023136"/>
    </source>
</evidence>
<evidence type="ECO:0000256" key="6">
    <source>
        <dbReference type="SAM" id="Phobius"/>
    </source>
</evidence>
<comment type="caution">
    <text evidence="7">The sequence shown here is derived from an EMBL/GenBank/DDBJ whole genome shotgun (WGS) entry which is preliminary data.</text>
</comment>